<sequence>MSTPAGRTCVMRFPLADQGQDVRVTLDFSPEAVQALRTDARCNDTTAFTLRAQAGADTDAYPAVRDAMLALADRHLRLAVHQRALARALEDARNAARHGTMGKTG</sequence>
<evidence type="ECO:0000313" key="1">
    <source>
        <dbReference type="EMBL" id="GGS39405.1"/>
    </source>
</evidence>
<proteinExistence type="predicted"/>
<evidence type="ECO:0000313" key="2">
    <source>
        <dbReference type="Proteomes" id="UP000620633"/>
    </source>
</evidence>
<dbReference type="Proteomes" id="UP000620633">
    <property type="component" value="Unassembled WGS sequence"/>
</dbReference>
<dbReference type="EMBL" id="BMQO01000025">
    <property type="protein sequence ID" value="GGS39405.1"/>
    <property type="molecule type" value="Genomic_DNA"/>
</dbReference>
<protein>
    <submittedName>
        <fullName evidence="1">Uncharacterized protein</fullName>
    </submittedName>
</protein>
<accession>A0ABQ2SVN2</accession>
<reference evidence="2" key="1">
    <citation type="journal article" date="2019" name="Int. J. Syst. Evol. Microbiol.">
        <title>The Global Catalogue of Microorganisms (GCM) 10K type strain sequencing project: providing services to taxonomists for standard genome sequencing and annotation.</title>
        <authorList>
            <consortium name="The Broad Institute Genomics Platform"/>
            <consortium name="The Broad Institute Genome Sequencing Center for Infectious Disease"/>
            <person name="Wu L."/>
            <person name="Ma J."/>
        </authorList>
    </citation>
    <scope>NUCLEOTIDE SEQUENCE [LARGE SCALE GENOMIC DNA]</scope>
    <source>
        <strain evidence="2">JCM 31406</strain>
    </source>
</reference>
<comment type="caution">
    <text evidence="1">The sequence shown here is derived from an EMBL/GenBank/DDBJ whole genome shotgun (WGS) entry which is preliminary data.</text>
</comment>
<organism evidence="1 2">
    <name type="scientific">Deinococcus knuensis</name>
    <dbReference type="NCBI Taxonomy" id="1837380"/>
    <lineage>
        <taxon>Bacteria</taxon>
        <taxon>Thermotogati</taxon>
        <taxon>Deinococcota</taxon>
        <taxon>Deinococci</taxon>
        <taxon>Deinococcales</taxon>
        <taxon>Deinococcaceae</taxon>
        <taxon>Deinococcus</taxon>
    </lineage>
</organism>
<gene>
    <name evidence="1" type="ORF">GCM10008961_33500</name>
</gene>
<keyword evidence="2" id="KW-1185">Reference proteome</keyword>
<name>A0ABQ2SVN2_9DEIO</name>